<sequence length="731" mass="81958">MAMDKELYWKLQNLENHPDAIPEARTRLMDLLDQTISEATTRPKGTIVDMPTYDRQHLRDFLSTAHKSSASRYEAYIKRRKAGGPREMFPTREYAQEWVKLAAVVKYVDGGWLGGVLDVGSGKNKGLGGQGGGKLERMVGKMAWQVISEEFGDGDLEKNHVYVYEQLLDQLHLGGKTEDGHTRPGYMRDFDGLAKDQGVPRCWTAAIAQQCIGLLASTRDFFPEAIGFNMAYESLPYHLLVTTRELRELKINDYYFALHVSIDNADSGHAALARLAVERYLEGVRERDGEAAMQYMWKRVQAGYTLAEGLPTTPSGPVNFEQIKREDDGSTRWRAVTSSKVVPAPTPIEDKVAALMIRKSEAAAKMHCPSRMTIKGQTIEQWLEPSTLTPEKALMFIRALGEKKPWVKAGDAAGSKLIKELEWGGRMFGAFSRAETELMREWIRKMADEEEEVVTAGAYREFVGEYKSQAGTQADSDSVFGKSLDELVLTDLSVNPDDIVRGWNVKDITGDDLETLFTRPIPATTASPRMDNLLPLWFLSTALLEHFPLSPTKFATPLGMTVLRLLRSQLGFGALHHEQDICAGIDDVKSEHEQGDMVGLWELGEKLHLAQGNGSRPMGDITNLSVQTEPALEAFCAELMELRTRPYANESVLLGLTLGFARALHGTGSMSSLLQDEDDRATLNRIVEEEQEAILDHVRRRRRESRRDDDSWTISFERGYERAVRAVQDHA</sequence>
<gene>
    <name evidence="1" type="ORF">FFLO_04802</name>
</gene>
<name>A0A8K0NNV5_9TREE</name>
<comment type="caution">
    <text evidence="1">The sequence shown here is derived from an EMBL/GenBank/DDBJ whole genome shotgun (WGS) entry which is preliminary data.</text>
</comment>
<dbReference type="SMART" id="SM01236">
    <property type="entry name" value="Haem_oxygenase_2"/>
    <property type="match status" value="1"/>
</dbReference>
<dbReference type="EMBL" id="JABELV010000109">
    <property type="protein sequence ID" value="KAG7530760.1"/>
    <property type="molecule type" value="Genomic_DNA"/>
</dbReference>
<organism evidence="1 2">
    <name type="scientific">Filobasidium floriforme</name>
    <dbReference type="NCBI Taxonomy" id="5210"/>
    <lineage>
        <taxon>Eukaryota</taxon>
        <taxon>Fungi</taxon>
        <taxon>Dikarya</taxon>
        <taxon>Basidiomycota</taxon>
        <taxon>Agaricomycotina</taxon>
        <taxon>Tremellomycetes</taxon>
        <taxon>Filobasidiales</taxon>
        <taxon>Filobasidiaceae</taxon>
        <taxon>Filobasidium</taxon>
    </lineage>
</organism>
<dbReference type="Gene3D" id="1.20.910.10">
    <property type="entry name" value="Heme oxygenase-like"/>
    <property type="match status" value="1"/>
</dbReference>
<dbReference type="AlphaFoldDB" id="A0A8K0NNV5"/>
<dbReference type="Proteomes" id="UP000812966">
    <property type="component" value="Unassembled WGS sequence"/>
</dbReference>
<evidence type="ECO:0000313" key="1">
    <source>
        <dbReference type="EMBL" id="KAG7530760.1"/>
    </source>
</evidence>
<evidence type="ECO:0000313" key="2">
    <source>
        <dbReference type="Proteomes" id="UP000812966"/>
    </source>
</evidence>
<dbReference type="InterPro" id="IPR016084">
    <property type="entry name" value="Haem_Oase-like_multi-hlx"/>
</dbReference>
<dbReference type="Pfam" id="PF14518">
    <property type="entry name" value="Haem_oxygenas_2"/>
    <property type="match status" value="1"/>
</dbReference>
<accession>A0A8K0NNV5</accession>
<protein>
    <submittedName>
        <fullName evidence="1">Uncharacterized protein</fullName>
    </submittedName>
</protein>
<keyword evidence="2" id="KW-1185">Reference proteome</keyword>
<reference evidence="1" key="1">
    <citation type="submission" date="2020-04" db="EMBL/GenBank/DDBJ databases">
        <title>Analysis of mating type loci in Filobasidium floriforme.</title>
        <authorList>
            <person name="Nowrousian M."/>
        </authorList>
    </citation>
    <scope>NUCLEOTIDE SEQUENCE</scope>
    <source>
        <strain evidence="1">CBS 6242</strain>
    </source>
</reference>
<proteinExistence type="predicted"/>